<keyword evidence="4" id="KW-0862">Zinc</keyword>
<dbReference type="PANTHER" id="PTHR46481:SF10">
    <property type="entry name" value="ZINC FINGER BED DOMAIN-CONTAINING PROTEIN 39"/>
    <property type="match status" value="1"/>
</dbReference>
<dbReference type="InterPro" id="IPR012337">
    <property type="entry name" value="RNaseH-like_sf"/>
</dbReference>
<keyword evidence="3" id="KW-0863">Zinc-finger</keyword>
<dbReference type="SUPFAM" id="SSF53098">
    <property type="entry name" value="Ribonuclease H-like"/>
    <property type="match status" value="1"/>
</dbReference>
<dbReference type="Proteomes" id="UP000249757">
    <property type="component" value="Unassembled WGS sequence"/>
</dbReference>
<gene>
    <name evidence="7" type="ORF">Ptr86124_009010</name>
</gene>
<evidence type="ECO:0000313" key="7">
    <source>
        <dbReference type="EMBL" id="KAI1512170.1"/>
    </source>
</evidence>
<sequence length="314" mass="35818">MKTFIMDKSGKGGSDMVVTEYMDVLSPLKECTKRLEGRGKAKDEDEDEAINDSKPGSFGAIAEIIPVFEYLLTTLESRLQSYDDVVHDAHDEAPGDHLAINLRAAISKARDYYNKLDNTPAYYAATILHPRYKNYCDVAWGDQPGWLELNNRNFQALWAQYRSLPKPRTHTRAKVNNIDDAINSLIDPNRAVDEEDEFDIWKRREPQVEAGSDSAKFPTKYWVGLQDRYPNLSKLALDVLSIPASSCECERVFSELGDLLEPRRRKISPELLAAIHCSRRWRKAGFGSSEIDEKEQLTVEQLISKYHVDTWDEG</sequence>
<keyword evidence="2" id="KW-0479">Metal-binding</keyword>
<dbReference type="Pfam" id="PF05699">
    <property type="entry name" value="Dimer_Tnp_hAT"/>
    <property type="match status" value="1"/>
</dbReference>
<dbReference type="EMBL" id="NRDI02000012">
    <property type="protein sequence ID" value="KAI1512170.1"/>
    <property type="molecule type" value="Genomic_DNA"/>
</dbReference>
<evidence type="ECO:0000256" key="2">
    <source>
        <dbReference type="ARBA" id="ARBA00022723"/>
    </source>
</evidence>
<reference evidence="8" key="1">
    <citation type="journal article" date="2022" name="Microb. Genom.">
        <title>A global pangenome for the wheat fungal pathogen Pyrenophora tritici-repentis and prediction of effector protein structural homology.</title>
        <authorList>
            <person name="Moolhuijzen P.M."/>
            <person name="See P.T."/>
            <person name="Shi G."/>
            <person name="Powell H.R."/>
            <person name="Cockram J."/>
            <person name="Jorgensen L.N."/>
            <person name="Benslimane H."/>
            <person name="Strelkov S.E."/>
            <person name="Turner J."/>
            <person name="Liu Z."/>
            <person name="Moffat C.S."/>
        </authorList>
    </citation>
    <scope>NUCLEOTIDE SEQUENCE [LARGE SCALE GENOMIC DNA]</scope>
</reference>
<comment type="subcellular location">
    <subcellularLocation>
        <location evidence="1">Nucleus</location>
    </subcellularLocation>
</comment>
<protein>
    <submittedName>
        <fullName evidence="7">Dimer-Tnp-hAT dimerization containing protein</fullName>
    </submittedName>
</protein>
<evidence type="ECO:0000256" key="5">
    <source>
        <dbReference type="ARBA" id="ARBA00023242"/>
    </source>
</evidence>
<feature type="domain" description="HAT C-terminal dimerisation" evidence="6">
    <location>
        <begin position="218"/>
        <end position="281"/>
    </location>
</feature>
<evidence type="ECO:0000259" key="6">
    <source>
        <dbReference type="Pfam" id="PF05699"/>
    </source>
</evidence>
<keyword evidence="8" id="KW-1185">Reference proteome</keyword>
<dbReference type="PANTHER" id="PTHR46481">
    <property type="entry name" value="ZINC FINGER BED DOMAIN-CONTAINING PROTEIN 4"/>
    <property type="match status" value="1"/>
</dbReference>
<evidence type="ECO:0000313" key="8">
    <source>
        <dbReference type="Proteomes" id="UP000249757"/>
    </source>
</evidence>
<evidence type="ECO:0000256" key="3">
    <source>
        <dbReference type="ARBA" id="ARBA00022771"/>
    </source>
</evidence>
<dbReference type="GO" id="GO:0008270">
    <property type="term" value="F:zinc ion binding"/>
    <property type="evidence" value="ECO:0007669"/>
    <property type="project" value="UniProtKB-KW"/>
</dbReference>
<dbReference type="InterPro" id="IPR008906">
    <property type="entry name" value="HATC_C_dom"/>
</dbReference>
<dbReference type="AlphaFoldDB" id="A0A2W1GPA3"/>
<dbReference type="InterPro" id="IPR052035">
    <property type="entry name" value="ZnF_BED_domain_contain"/>
</dbReference>
<keyword evidence="5" id="KW-0539">Nucleus</keyword>
<name>A0A2W1GPA3_9PLEO</name>
<comment type="caution">
    <text evidence="7">The sequence shown here is derived from an EMBL/GenBank/DDBJ whole genome shotgun (WGS) entry which is preliminary data.</text>
</comment>
<evidence type="ECO:0000256" key="1">
    <source>
        <dbReference type="ARBA" id="ARBA00004123"/>
    </source>
</evidence>
<evidence type="ECO:0000256" key="4">
    <source>
        <dbReference type="ARBA" id="ARBA00022833"/>
    </source>
</evidence>
<dbReference type="GO" id="GO:0046983">
    <property type="term" value="F:protein dimerization activity"/>
    <property type="evidence" value="ECO:0007669"/>
    <property type="project" value="InterPro"/>
</dbReference>
<accession>A0A2W1GPA3</accession>
<organism evidence="7 8">
    <name type="scientific">Pyrenophora tritici-repentis</name>
    <dbReference type="NCBI Taxonomy" id="45151"/>
    <lineage>
        <taxon>Eukaryota</taxon>
        <taxon>Fungi</taxon>
        <taxon>Dikarya</taxon>
        <taxon>Ascomycota</taxon>
        <taxon>Pezizomycotina</taxon>
        <taxon>Dothideomycetes</taxon>
        <taxon>Pleosporomycetidae</taxon>
        <taxon>Pleosporales</taxon>
        <taxon>Pleosporineae</taxon>
        <taxon>Pleosporaceae</taxon>
        <taxon>Pyrenophora</taxon>
    </lineage>
</organism>
<dbReference type="GO" id="GO:0005634">
    <property type="term" value="C:nucleus"/>
    <property type="evidence" value="ECO:0007669"/>
    <property type="project" value="UniProtKB-SubCell"/>
</dbReference>
<proteinExistence type="predicted"/>